<protein>
    <submittedName>
        <fullName evidence="2">Uncharacterized protein</fullName>
    </submittedName>
</protein>
<dbReference type="Proteomes" id="UP000756921">
    <property type="component" value="Unassembled WGS sequence"/>
</dbReference>
<proteinExistence type="predicted"/>
<feature type="region of interest" description="Disordered" evidence="1">
    <location>
        <begin position="1"/>
        <end position="56"/>
    </location>
</feature>
<reference evidence="2" key="1">
    <citation type="journal article" date="2020" name="Mol. Plant Microbe Interact.">
        <title>Genome Sequence of the Biocontrol Agent Coniothyrium minitans strain Conio (IMI 134523).</title>
        <authorList>
            <person name="Patel D."/>
            <person name="Shittu T.A."/>
            <person name="Baroncelli R."/>
            <person name="Muthumeenakshi S."/>
            <person name="Osborne T.H."/>
            <person name="Janganan T.K."/>
            <person name="Sreenivasaprasad S."/>
        </authorList>
    </citation>
    <scope>NUCLEOTIDE SEQUENCE</scope>
    <source>
        <strain evidence="2">Conio</strain>
    </source>
</reference>
<evidence type="ECO:0000256" key="1">
    <source>
        <dbReference type="SAM" id="MobiDB-lite"/>
    </source>
</evidence>
<dbReference type="AlphaFoldDB" id="A0A9P6GL93"/>
<accession>A0A9P6GL93</accession>
<feature type="compositionally biased region" description="Polar residues" evidence="1">
    <location>
        <begin position="37"/>
        <end position="52"/>
    </location>
</feature>
<evidence type="ECO:0000313" key="2">
    <source>
        <dbReference type="EMBL" id="KAF9737822.1"/>
    </source>
</evidence>
<dbReference type="OrthoDB" id="3734244at2759"/>
<comment type="caution">
    <text evidence="2">The sequence shown here is derived from an EMBL/GenBank/DDBJ whole genome shotgun (WGS) entry which is preliminary data.</text>
</comment>
<feature type="region of interest" description="Disordered" evidence="1">
    <location>
        <begin position="86"/>
        <end position="125"/>
    </location>
</feature>
<sequence length="178" mass="19178">MKNSTTEYTPHAPHILSTGQGTWEPETLPPSKRENRVSTTSFPAADTSTTLAPTRPHTIPSFGSFISHNQPSSMFAVFSKGQDTHSNQVAFSPVSSPAKKDTAKAAPTSESVSPRKAGAQIDPVDGKTKMCDRAKTFETFVDGGRLTADLGVTEAVGSSSDVRRGLGKLREWFGRRKR</sequence>
<dbReference type="EMBL" id="WJXW01000003">
    <property type="protein sequence ID" value="KAF9737822.1"/>
    <property type="molecule type" value="Genomic_DNA"/>
</dbReference>
<gene>
    <name evidence="2" type="ORF">PMIN01_03105</name>
</gene>
<evidence type="ECO:0000313" key="3">
    <source>
        <dbReference type="Proteomes" id="UP000756921"/>
    </source>
</evidence>
<keyword evidence="3" id="KW-1185">Reference proteome</keyword>
<name>A0A9P6GL93_9PLEO</name>
<organism evidence="2 3">
    <name type="scientific">Paraphaeosphaeria minitans</name>
    <dbReference type="NCBI Taxonomy" id="565426"/>
    <lineage>
        <taxon>Eukaryota</taxon>
        <taxon>Fungi</taxon>
        <taxon>Dikarya</taxon>
        <taxon>Ascomycota</taxon>
        <taxon>Pezizomycotina</taxon>
        <taxon>Dothideomycetes</taxon>
        <taxon>Pleosporomycetidae</taxon>
        <taxon>Pleosporales</taxon>
        <taxon>Massarineae</taxon>
        <taxon>Didymosphaeriaceae</taxon>
        <taxon>Paraphaeosphaeria</taxon>
    </lineage>
</organism>